<accession>A0A645DUV9</accession>
<dbReference type="EMBL" id="VSSQ01039932">
    <property type="protein sequence ID" value="MPM93079.1"/>
    <property type="molecule type" value="Genomic_DNA"/>
</dbReference>
<name>A0A645DUV9_9ZZZZ</name>
<evidence type="ECO:0000256" key="2">
    <source>
        <dbReference type="ARBA" id="ARBA00022679"/>
    </source>
</evidence>
<keyword evidence="2" id="KW-0808">Transferase</keyword>
<dbReference type="AlphaFoldDB" id="A0A645DUV9"/>
<feature type="domain" description="DNA methylase N-4/N-6" evidence="3">
    <location>
        <begin position="2"/>
        <end position="36"/>
    </location>
</feature>
<dbReference type="GO" id="GO:0032259">
    <property type="term" value="P:methylation"/>
    <property type="evidence" value="ECO:0007669"/>
    <property type="project" value="UniProtKB-KW"/>
</dbReference>
<proteinExistence type="predicted"/>
<dbReference type="GO" id="GO:0008170">
    <property type="term" value="F:N-methyltransferase activity"/>
    <property type="evidence" value="ECO:0007669"/>
    <property type="project" value="InterPro"/>
</dbReference>
<comment type="caution">
    <text evidence="4">The sequence shown here is derived from an EMBL/GenBank/DDBJ whole genome shotgun (WGS) entry which is preliminary data.</text>
</comment>
<dbReference type="SUPFAM" id="SSF53335">
    <property type="entry name" value="S-adenosyl-L-methionine-dependent methyltransferases"/>
    <property type="match status" value="1"/>
</dbReference>
<dbReference type="Pfam" id="PF01555">
    <property type="entry name" value="N6_N4_Mtase"/>
    <property type="match status" value="1"/>
</dbReference>
<dbReference type="Gene3D" id="3.40.50.150">
    <property type="entry name" value="Vaccinia Virus protein VP39"/>
    <property type="match status" value="1"/>
</dbReference>
<evidence type="ECO:0000256" key="1">
    <source>
        <dbReference type="ARBA" id="ARBA00022603"/>
    </source>
</evidence>
<protein>
    <recommendedName>
        <fullName evidence="3">DNA methylase N-4/N-6 domain-containing protein</fullName>
    </recommendedName>
</protein>
<dbReference type="InterPro" id="IPR002941">
    <property type="entry name" value="DNA_methylase_N4/N6"/>
</dbReference>
<reference evidence="4" key="1">
    <citation type="submission" date="2019-08" db="EMBL/GenBank/DDBJ databases">
        <authorList>
            <person name="Kucharzyk K."/>
            <person name="Murdoch R.W."/>
            <person name="Higgins S."/>
            <person name="Loffler F."/>
        </authorList>
    </citation>
    <scope>NUCLEOTIDE SEQUENCE</scope>
</reference>
<dbReference type="GO" id="GO:0003677">
    <property type="term" value="F:DNA binding"/>
    <property type="evidence" value="ECO:0007669"/>
    <property type="project" value="InterPro"/>
</dbReference>
<organism evidence="4">
    <name type="scientific">bioreactor metagenome</name>
    <dbReference type="NCBI Taxonomy" id="1076179"/>
    <lineage>
        <taxon>unclassified sequences</taxon>
        <taxon>metagenomes</taxon>
        <taxon>ecological metagenomes</taxon>
    </lineage>
</organism>
<sequence>MLDPFGGSGSTLIACEQSDRSCYIIELDEKFCDVIVKRYIEQVGSSEKVSVQRDDLLYSYAEMTADK</sequence>
<evidence type="ECO:0000313" key="4">
    <source>
        <dbReference type="EMBL" id="MPM93079.1"/>
    </source>
</evidence>
<dbReference type="InterPro" id="IPR029063">
    <property type="entry name" value="SAM-dependent_MTases_sf"/>
</dbReference>
<keyword evidence="1" id="KW-0489">Methyltransferase</keyword>
<gene>
    <name evidence="4" type="ORF">SDC9_140215</name>
</gene>
<evidence type="ECO:0000259" key="3">
    <source>
        <dbReference type="Pfam" id="PF01555"/>
    </source>
</evidence>